<evidence type="ECO:0000313" key="3">
    <source>
        <dbReference type="EMBL" id="MCC9296681.1"/>
    </source>
</evidence>
<comment type="caution">
    <text evidence="3">The sequence shown here is derived from an EMBL/GenBank/DDBJ whole genome shotgun (WGS) entry which is preliminary data.</text>
</comment>
<feature type="region of interest" description="Disordered" evidence="1">
    <location>
        <begin position="124"/>
        <end position="160"/>
    </location>
</feature>
<dbReference type="Proteomes" id="UP001165422">
    <property type="component" value="Unassembled WGS sequence"/>
</dbReference>
<feature type="chain" id="PRO_5045404520" evidence="2">
    <location>
        <begin position="30"/>
        <end position="160"/>
    </location>
</feature>
<keyword evidence="2" id="KW-0732">Signal</keyword>
<organism evidence="3 4">
    <name type="scientific">Clostridium aromativorans</name>
    <dbReference type="NCBI Taxonomy" id="2836848"/>
    <lineage>
        <taxon>Bacteria</taxon>
        <taxon>Bacillati</taxon>
        <taxon>Bacillota</taxon>
        <taxon>Clostridia</taxon>
        <taxon>Eubacteriales</taxon>
        <taxon>Clostridiaceae</taxon>
        <taxon>Clostridium</taxon>
    </lineage>
</organism>
<feature type="compositionally biased region" description="Low complexity" evidence="1">
    <location>
        <begin position="137"/>
        <end position="150"/>
    </location>
</feature>
<reference evidence="3" key="1">
    <citation type="submission" date="2021-11" db="EMBL/GenBank/DDBJ databases">
        <authorList>
            <person name="Qingchun L."/>
            <person name="Dong Z."/>
            <person name="Zongwei Q."/>
            <person name="Jia Z."/>
            <person name="Duotao L."/>
        </authorList>
    </citation>
    <scope>NUCLEOTIDE SEQUENCE</scope>
    <source>
        <strain evidence="3">WLY-B-L2</strain>
    </source>
</reference>
<accession>A0ABS8NA49</accession>
<feature type="signal peptide" evidence="2">
    <location>
        <begin position="1"/>
        <end position="29"/>
    </location>
</feature>
<dbReference type="RefSeq" id="WP_150357905.1">
    <property type="nucleotide sequence ID" value="NZ_JAJJPB010000042.1"/>
</dbReference>
<sequence>MLKMKYKLISAAMVIAPILSTGVATTVSAAPRNYGPEPKPIVYKYSYGSFKASMDKLVASGVINSYQESKVLNIFNTNKSIFKDALDNLVTAGIINSDQESKIFVAYYDAYDYAYDYVAPTPAPAQKDNSGHKDIPKNNAGGFNKGGAPNVATPAPVAHK</sequence>
<evidence type="ECO:0000256" key="1">
    <source>
        <dbReference type="SAM" id="MobiDB-lite"/>
    </source>
</evidence>
<evidence type="ECO:0000313" key="4">
    <source>
        <dbReference type="Proteomes" id="UP001165422"/>
    </source>
</evidence>
<protein>
    <submittedName>
        <fullName evidence="3">Uncharacterized protein</fullName>
    </submittedName>
</protein>
<name>A0ABS8NA49_9CLOT</name>
<proteinExistence type="predicted"/>
<evidence type="ECO:0000256" key="2">
    <source>
        <dbReference type="SAM" id="SignalP"/>
    </source>
</evidence>
<keyword evidence="4" id="KW-1185">Reference proteome</keyword>
<gene>
    <name evidence="3" type="ORF">LN736_17735</name>
</gene>
<dbReference type="EMBL" id="JAJJPB010000042">
    <property type="protein sequence ID" value="MCC9296681.1"/>
    <property type="molecule type" value="Genomic_DNA"/>
</dbReference>